<gene>
    <name evidence="4" type="ORF">INT48_001934</name>
</gene>
<protein>
    <submittedName>
        <fullName evidence="4">Uncharacterized protein</fullName>
    </submittedName>
</protein>
<keyword evidence="1" id="KW-0862">Zinc</keyword>
<sequence>MVFTHEFYDSDPLPRSSWRPSSSSYDSCATDEGYHTDEKPHLNDQQQSSFENEIPILKSNRTIQISYSALTYTLTLSIILLSIHTIIHQPFPWAHTFPPIFTLFHLLFHTAHLSAHLFNWLLIERHCVVYGTWLYWTGWLLSTLLFSQRLVVSAGFTHPTTILFWLLMLERRNAWGIIVWEYVSRLTMTTTTSQKKPLKLWELGSFRLLVFRIWCLLGTGSFWGLLYILLAKLDGFAFKYLLQAHHIIKLLLVSTVGGLMMIVFWSFWTFQYKGVLWQKELRKGVIVCLGGKKNKASKTKTSTTSLYSSDNKPLFLSSPYVTHMLVKGNFKTITELPKFIDLEEWLAFNTFEFFNHINMFYGSITDFCTPQVCPSMSAGPGVEYTWVDASSKKIKLSAPQYIDYMASSIQNMMGDENLFPTKAGREFPRDFIQLVRRIFGQLFRLFAHIYHHHYDKILSLHEEPHLNSLFAHFISFAKEFDLLDKKEIQPLQELIDTMVDNGVIS</sequence>
<evidence type="ECO:0000313" key="4">
    <source>
        <dbReference type="EMBL" id="KAG2234215.1"/>
    </source>
</evidence>
<evidence type="ECO:0000256" key="1">
    <source>
        <dbReference type="PIRSR" id="PIRSR605301-1"/>
    </source>
</evidence>
<dbReference type="EMBL" id="JAEPRE010000058">
    <property type="protein sequence ID" value="KAG2234215.1"/>
    <property type="molecule type" value="Genomic_DNA"/>
</dbReference>
<evidence type="ECO:0000256" key="3">
    <source>
        <dbReference type="SAM" id="Phobius"/>
    </source>
</evidence>
<organism evidence="4 5">
    <name type="scientific">Thamnidium elegans</name>
    <dbReference type="NCBI Taxonomy" id="101142"/>
    <lineage>
        <taxon>Eukaryota</taxon>
        <taxon>Fungi</taxon>
        <taxon>Fungi incertae sedis</taxon>
        <taxon>Mucoromycota</taxon>
        <taxon>Mucoromycotina</taxon>
        <taxon>Mucoromycetes</taxon>
        <taxon>Mucorales</taxon>
        <taxon>Mucorineae</taxon>
        <taxon>Mucoraceae</taxon>
        <taxon>Thamnidium</taxon>
    </lineage>
</organism>
<keyword evidence="1" id="KW-0479">Metal-binding</keyword>
<reference evidence="4" key="1">
    <citation type="submission" date="2021-01" db="EMBL/GenBank/DDBJ databases">
        <title>Metabolic potential, ecology and presence of endohyphal bacteria is reflected in genomic diversity of Mucoromycotina.</title>
        <authorList>
            <person name="Muszewska A."/>
            <person name="Okrasinska A."/>
            <person name="Steczkiewicz K."/>
            <person name="Drgas O."/>
            <person name="Orlowska M."/>
            <person name="Perlinska-Lenart U."/>
            <person name="Aleksandrzak-Piekarczyk T."/>
            <person name="Szatraj K."/>
            <person name="Zielenkiewicz U."/>
            <person name="Pilsyk S."/>
            <person name="Malc E."/>
            <person name="Mieczkowski P."/>
            <person name="Kruszewska J.S."/>
            <person name="Biernat P."/>
            <person name="Pawlowska J."/>
        </authorList>
    </citation>
    <scope>NUCLEOTIDE SEQUENCE</scope>
    <source>
        <strain evidence="4">WA0000018081</strain>
    </source>
</reference>
<proteinExistence type="predicted"/>
<dbReference type="SUPFAM" id="SSF101152">
    <property type="entry name" value="Mob1/phocein"/>
    <property type="match status" value="1"/>
</dbReference>
<evidence type="ECO:0000256" key="2">
    <source>
        <dbReference type="SAM" id="MobiDB-lite"/>
    </source>
</evidence>
<keyword evidence="3" id="KW-1133">Transmembrane helix</keyword>
<feature type="transmembrane region" description="Helical" evidence="3">
    <location>
        <begin position="133"/>
        <end position="156"/>
    </location>
</feature>
<comment type="caution">
    <text evidence="4">The sequence shown here is derived from an EMBL/GenBank/DDBJ whole genome shotgun (WGS) entry which is preliminary data.</text>
</comment>
<dbReference type="PANTHER" id="PTHR22599">
    <property type="entry name" value="MPS ONE BINDER KINASE ACTIVATOR-LIKE MOB"/>
    <property type="match status" value="1"/>
</dbReference>
<accession>A0A8H7VV25</accession>
<evidence type="ECO:0000313" key="5">
    <source>
        <dbReference type="Proteomes" id="UP000613177"/>
    </source>
</evidence>
<feature type="transmembrane region" description="Helical" evidence="3">
    <location>
        <begin position="67"/>
        <end position="87"/>
    </location>
</feature>
<feature type="binding site" evidence="1">
    <location>
        <position position="368"/>
    </location>
    <ligand>
        <name>Zn(2+)</name>
        <dbReference type="ChEBI" id="CHEBI:29105"/>
    </ligand>
</feature>
<feature type="compositionally biased region" description="Low complexity" evidence="2">
    <location>
        <begin position="10"/>
        <end position="24"/>
    </location>
</feature>
<dbReference type="AlphaFoldDB" id="A0A8H7VV25"/>
<keyword evidence="3" id="KW-0472">Membrane</keyword>
<dbReference type="SMART" id="SM01388">
    <property type="entry name" value="Mob1_phocein"/>
    <property type="match status" value="1"/>
</dbReference>
<name>A0A8H7VV25_9FUNG</name>
<dbReference type="Pfam" id="PF03637">
    <property type="entry name" value="Mob1_phocein"/>
    <property type="match status" value="1"/>
</dbReference>
<dbReference type="InterPro" id="IPR036703">
    <property type="entry name" value="MOB_kinase_act_sf"/>
</dbReference>
<dbReference type="Proteomes" id="UP000613177">
    <property type="component" value="Unassembled WGS sequence"/>
</dbReference>
<dbReference type="InterPro" id="IPR005301">
    <property type="entry name" value="MOB_kinase_act_fam"/>
</dbReference>
<feature type="binding site" evidence="1">
    <location>
        <position position="448"/>
    </location>
    <ligand>
        <name>Zn(2+)</name>
        <dbReference type="ChEBI" id="CHEBI:29105"/>
    </ligand>
</feature>
<feature type="transmembrane region" description="Helical" evidence="3">
    <location>
        <begin position="250"/>
        <end position="270"/>
    </location>
</feature>
<feature type="binding site" evidence="1">
    <location>
        <position position="373"/>
    </location>
    <ligand>
        <name>Zn(2+)</name>
        <dbReference type="ChEBI" id="CHEBI:29105"/>
    </ligand>
</feature>
<keyword evidence="3" id="KW-0812">Transmembrane</keyword>
<feature type="binding site" evidence="1">
    <location>
        <position position="453"/>
    </location>
    <ligand>
        <name>Zn(2+)</name>
        <dbReference type="ChEBI" id="CHEBI:29105"/>
    </ligand>
</feature>
<feature type="region of interest" description="Disordered" evidence="2">
    <location>
        <begin position="1"/>
        <end position="24"/>
    </location>
</feature>
<feature type="transmembrane region" description="Helical" evidence="3">
    <location>
        <begin position="99"/>
        <end position="121"/>
    </location>
</feature>
<keyword evidence="5" id="KW-1185">Reference proteome</keyword>
<dbReference type="Gene3D" id="1.20.140.30">
    <property type="entry name" value="MOB kinase activator"/>
    <property type="match status" value="1"/>
</dbReference>
<feature type="transmembrane region" description="Helical" evidence="3">
    <location>
        <begin position="204"/>
        <end position="230"/>
    </location>
</feature>